<evidence type="ECO:0000259" key="1">
    <source>
        <dbReference type="Pfam" id="PF13622"/>
    </source>
</evidence>
<dbReference type="KEGG" id="fri:FraEuI1c_1954"/>
<dbReference type="PANTHER" id="PTHR38110:SF1">
    <property type="entry name" value="THIOESTERASE DOMAIN-CONTAINING PROTEIN"/>
    <property type="match status" value="1"/>
</dbReference>
<gene>
    <name evidence="3" type="ordered locus">FraEuI1c_1954</name>
</gene>
<feature type="domain" description="Acyl-CoA thioesterase-like N-terminal HotDog" evidence="1">
    <location>
        <begin position="23"/>
        <end position="103"/>
    </location>
</feature>
<dbReference type="Gene3D" id="2.40.160.210">
    <property type="entry name" value="Acyl-CoA thioesterase, double hotdog domain"/>
    <property type="match status" value="1"/>
</dbReference>
<keyword evidence="4" id="KW-1185">Reference proteome</keyword>
<sequence length="266" mass="28467">MGDFEKATAATVDESGRWTAEVAPGWDIGGHPHGGYLLALAARIALGVTGRDHPLSITAHFLRSPANAPVTATPTMLRAGRSTAVAAVDLCQADQPIMATLTTTGRAPAESVPVFQRESAPTLPAPEDCVDVASPDNPFRQNLHDKVDVRLDPATVGWAYGQPRGAAEIRGWVRPRDGSEPDALFLLLAADALPPTTFDFGLFGWVPTVELTALLRGTPAPGWLRVVQRSQLIDDGWLDEDVEVWDSADRLVAQARQLAGYRAPKP</sequence>
<dbReference type="InterPro" id="IPR052389">
    <property type="entry name" value="Sec_Metab_Biosynth-Assoc"/>
</dbReference>
<dbReference type="Pfam" id="PF20789">
    <property type="entry name" value="4HBT_3C"/>
    <property type="match status" value="1"/>
</dbReference>
<feature type="domain" description="Acyl-CoA thioesterase-like C-terminal" evidence="2">
    <location>
        <begin position="126"/>
        <end position="259"/>
    </location>
</feature>
<dbReference type="AlphaFoldDB" id="E3ITV7"/>
<dbReference type="HOGENOM" id="CLU_068888_0_0_11"/>
<dbReference type="RefSeq" id="WP_013423123.1">
    <property type="nucleotide sequence ID" value="NC_014666.1"/>
</dbReference>
<evidence type="ECO:0008006" key="5">
    <source>
        <dbReference type="Google" id="ProtNLM"/>
    </source>
</evidence>
<dbReference type="PANTHER" id="PTHR38110">
    <property type="entry name" value="CHROMOSOME 23, WHOLE GENOME SHOTGUN SEQUENCE"/>
    <property type="match status" value="1"/>
</dbReference>
<dbReference type="InterPro" id="IPR029069">
    <property type="entry name" value="HotDog_dom_sf"/>
</dbReference>
<dbReference type="eggNOG" id="COG1946">
    <property type="taxonomic scope" value="Bacteria"/>
</dbReference>
<evidence type="ECO:0000313" key="3">
    <source>
        <dbReference type="EMBL" id="ADP80004.1"/>
    </source>
</evidence>
<organism evidence="3 4">
    <name type="scientific">Pseudofrankia inefficax (strain DSM 45817 / CECT 9037 / DDB 130130 / EuI1c)</name>
    <name type="common">Frankia inefficax</name>
    <dbReference type="NCBI Taxonomy" id="298654"/>
    <lineage>
        <taxon>Bacteria</taxon>
        <taxon>Bacillati</taxon>
        <taxon>Actinomycetota</taxon>
        <taxon>Actinomycetes</taxon>
        <taxon>Frankiales</taxon>
        <taxon>Frankiaceae</taxon>
        <taxon>Pseudofrankia</taxon>
    </lineage>
</organism>
<dbReference type="Proteomes" id="UP000002484">
    <property type="component" value="Chromosome"/>
</dbReference>
<accession>E3ITV7</accession>
<protein>
    <recommendedName>
        <fullName evidence="5">Thioesterase family protein</fullName>
    </recommendedName>
</protein>
<proteinExistence type="predicted"/>
<name>E3ITV7_PSEI1</name>
<dbReference type="InParanoid" id="E3ITV7"/>
<dbReference type="EMBL" id="CP002299">
    <property type="protein sequence ID" value="ADP80004.1"/>
    <property type="molecule type" value="Genomic_DNA"/>
</dbReference>
<dbReference type="Pfam" id="PF13622">
    <property type="entry name" value="4HBT_3"/>
    <property type="match status" value="1"/>
</dbReference>
<dbReference type="SUPFAM" id="SSF54637">
    <property type="entry name" value="Thioesterase/thiol ester dehydrase-isomerase"/>
    <property type="match status" value="2"/>
</dbReference>
<dbReference type="InterPro" id="IPR042171">
    <property type="entry name" value="Acyl-CoA_hotdog"/>
</dbReference>
<reference evidence="3 4" key="1">
    <citation type="submission" date="2010-10" db="EMBL/GenBank/DDBJ databases">
        <title>Complete sequence of Frankia sp. EuI1c.</title>
        <authorList>
            <consortium name="US DOE Joint Genome Institute"/>
            <person name="Lucas S."/>
            <person name="Copeland A."/>
            <person name="Lapidus A."/>
            <person name="Cheng J.-F."/>
            <person name="Bruce D."/>
            <person name="Goodwin L."/>
            <person name="Pitluck S."/>
            <person name="Chertkov O."/>
            <person name="Detter J.C."/>
            <person name="Han C."/>
            <person name="Tapia R."/>
            <person name="Land M."/>
            <person name="Hauser L."/>
            <person name="Jeffries C."/>
            <person name="Kyrpides N."/>
            <person name="Ivanova N."/>
            <person name="Mikhailova N."/>
            <person name="Beauchemin N."/>
            <person name="Sen A."/>
            <person name="Sur S.A."/>
            <person name="Gtari M."/>
            <person name="Wall L."/>
            <person name="Tisa L."/>
            <person name="Woyke T."/>
        </authorList>
    </citation>
    <scope>NUCLEOTIDE SEQUENCE [LARGE SCALE GENOMIC DNA]</scope>
    <source>
        <strain evidence="4">DSM 45817 / CECT 9037 / EuI1c</strain>
    </source>
</reference>
<evidence type="ECO:0000259" key="2">
    <source>
        <dbReference type="Pfam" id="PF20789"/>
    </source>
</evidence>
<dbReference type="OrthoDB" id="5418286at2"/>
<dbReference type="InterPro" id="IPR049449">
    <property type="entry name" value="TesB_ACOT8-like_N"/>
</dbReference>
<dbReference type="STRING" id="298654.FraEuI1c_1954"/>
<evidence type="ECO:0000313" key="4">
    <source>
        <dbReference type="Proteomes" id="UP000002484"/>
    </source>
</evidence>
<dbReference type="InterPro" id="IPR049450">
    <property type="entry name" value="ACOT8-like_C"/>
</dbReference>